<comment type="caution">
    <text evidence="1">The sequence shown here is derived from an EMBL/GenBank/DDBJ whole genome shotgun (WGS) entry which is preliminary data.</text>
</comment>
<proteinExistence type="predicted"/>
<protein>
    <submittedName>
        <fullName evidence="1">Uncharacterized protein</fullName>
    </submittedName>
</protein>
<dbReference type="Proteomes" id="UP000827872">
    <property type="component" value="Linkage Group LG16"/>
</dbReference>
<keyword evidence="2" id="KW-1185">Reference proteome</keyword>
<organism evidence="1 2">
    <name type="scientific">Sphaerodactylus townsendi</name>
    <dbReference type="NCBI Taxonomy" id="933632"/>
    <lineage>
        <taxon>Eukaryota</taxon>
        <taxon>Metazoa</taxon>
        <taxon>Chordata</taxon>
        <taxon>Craniata</taxon>
        <taxon>Vertebrata</taxon>
        <taxon>Euteleostomi</taxon>
        <taxon>Lepidosauria</taxon>
        <taxon>Squamata</taxon>
        <taxon>Bifurcata</taxon>
        <taxon>Gekkota</taxon>
        <taxon>Sphaerodactylidae</taxon>
        <taxon>Sphaerodactylus</taxon>
    </lineage>
</organism>
<reference evidence="1" key="1">
    <citation type="submission" date="2021-08" db="EMBL/GenBank/DDBJ databases">
        <title>The first chromosome-level gecko genome reveals the dynamic sex chromosomes of Neotropical dwarf geckos (Sphaerodactylidae: Sphaerodactylus).</title>
        <authorList>
            <person name="Pinto B.J."/>
            <person name="Keating S.E."/>
            <person name="Gamble T."/>
        </authorList>
    </citation>
    <scope>NUCLEOTIDE SEQUENCE</scope>
    <source>
        <strain evidence="1">TG3544</strain>
    </source>
</reference>
<gene>
    <name evidence="1" type="ORF">K3G42_003845</name>
</gene>
<name>A0ACB8EC71_9SAUR</name>
<dbReference type="EMBL" id="CM037629">
    <property type="protein sequence ID" value="KAH7990171.1"/>
    <property type="molecule type" value="Genomic_DNA"/>
</dbReference>
<sequence>MLCSSFRPLHKPGFGLNPKTRLTLPCPRPGFNHALESQLGQETATLSRGSDDENGLPPKEKSFVINRVVCGAYKLSQMGSCNHKAT</sequence>
<evidence type="ECO:0000313" key="2">
    <source>
        <dbReference type="Proteomes" id="UP000827872"/>
    </source>
</evidence>
<accession>A0ACB8EC71</accession>
<evidence type="ECO:0000313" key="1">
    <source>
        <dbReference type="EMBL" id="KAH7990171.1"/>
    </source>
</evidence>